<dbReference type="Gene3D" id="1.20.1280.50">
    <property type="match status" value="1"/>
</dbReference>
<dbReference type="Pfam" id="PF12937">
    <property type="entry name" value="F-box-like"/>
    <property type="match status" value="1"/>
</dbReference>
<dbReference type="AlphaFoldDB" id="A0A9C6XQA3"/>
<dbReference type="Proteomes" id="UP000504606">
    <property type="component" value="Unplaced"/>
</dbReference>
<dbReference type="KEGG" id="foc:127750277"/>
<name>A0A9C6XQA3_FRAOC</name>
<dbReference type="Gene3D" id="3.80.10.10">
    <property type="entry name" value="Ribonuclease Inhibitor"/>
    <property type="match status" value="1"/>
</dbReference>
<dbReference type="SUPFAM" id="SSF81383">
    <property type="entry name" value="F-box domain"/>
    <property type="match status" value="1"/>
</dbReference>
<organism evidence="2 3">
    <name type="scientific">Frankliniella occidentalis</name>
    <name type="common">Western flower thrips</name>
    <name type="synonym">Euthrips occidentalis</name>
    <dbReference type="NCBI Taxonomy" id="133901"/>
    <lineage>
        <taxon>Eukaryota</taxon>
        <taxon>Metazoa</taxon>
        <taxon>Ecdysozoa</taxon>
        <taxon>Arthropoda</taxon>
        <taxon>Hexapoda</taxon>
        <taxon>Insecta</taxon>
        <taxon>Pterygota</taxon>
        <taxon>Neoptera</taxon>
        <taxon>Paraneoptera</taxon>
        <taxon>Thysanoptera</taxon>
        <taxon>Terebrantia</taxon>
        <taxon>Thripoidea</taxon>
        <taxon>Thripidae</taxon>
        <taxon>Frankliniella</taxon>
    </lineage>
</organism>
<dbReference type="SMART" id="SM00256">
    <property type="entry name" value="FBOX"/>
    <property type="match status" value="1"/>
</dbReference>
<dbReference type="PROSITE" id="PS50181">
    <property type="entry name" value="FBOX"/>
    <property type="match status" value="1"/>
</dbReference>
<dbReference type="RefSeq" id="XP_052127437.1">
    <property type="nucleotide sequence ID" value="XM_052271477.1"/>
</dbReference>
<sequence length="537" mass="61113">MESTAQPATGASPARECSLTDLPDDVVLEVLQRLAVKDVLTCRLVSKRMGELALAPFVWNRRRIELGRRSDCAVLRLAPCLASMVFGDGDNLRQRLRCRHLYTSSCAVRRLAITLDSMHYGGSFLAPYAARLVKRQASLGRLKTLVLRIHVNDDALSDQDISNFFETVVFARGVEDLAIMAHFGPESEPIIRSSALRRNVSPSTMRKLNCHAEEVELVSYLRSMLTIHAATMETVELRISPRSIDNFEEDLTPESTLTARLFTGMPNLCQLNCQLISGLEALASCKSLTILTLSLDKYMQRGEKGALKLLREAHHLREVTLECRDARRDDFYSWYEKRQPCSEDFYLDLVRALASSGKSQVEKLTIYSFRWSGYFRLKQALIPLLAQSLCLLPALKKLELDGDMDLEELLHSISPATAPNLRCLGLRHTHVDDWVPQGVPKDATRALLLVNPALHLRLDHCRIPRCQKCKLDWLHSDSARKSESLFLFSHPEAQCPWTDYHTPWKNWKDLWGDRVFSYFTEDPRDPHYSLAYNVTEI</sequence>
<gene>
    <name evidence="3" type="primary">LOC127750277</name>
</gene>
<keyword evidence="2" id="KW-1185">Reference proteome</keyword>
<dbReference type="OrthoDB" id="10257471at2759"/>
<dbReference type="InterPro" id="IPR032675">
    <property type="entry name" value="LRR_dom_sf"/>
</dbReference>
<feature type="domain" description="F-box" evidence="1">
    <location>
        <begin position="16"/>
        <end position="62"/>
    </location>
</feature>
<reference evidence="3" key="1">
    <citation type="submission" date="2025-08" db="UniProtKB">
        <authorList>
            <consortium name="RefSeq"/>
        </authorList>
    </citation>
    <scope>IDENTIFICATION</scope>
    <source>
        <tissue evidence="3">Whole organism</tissue>
    </source>
</reference>
<proteinExistence type="predicted"/>
<evidence type="ECO:0000313" key="3">
    <source>
        <dbReference type="RefSeq" id="XP_052127437.1"/>
    </source>
</evidence>
<accession>A0A9C6XQA3</accession>
<protein>
    <submittedName>
        <fullName evidence="3">Uncharacterized protein LOC127750277 isoform X1</fullName>
    </submittedName>
</protein>
<dbReference type="InterPro" id="IPR001810">
    <property type="entry name" value="F-box_dom"/>
</dbReference>
<dbReference type="SUPFAM" id="SSF52047">
    <property type="entry name" value="RNI-like"/>
    <property type="match status" value="1"/>
</dbReference>
<evidence type="ECO:0000259" key="1">
    <source>
        <dbReference type="PROSITE" id="PS50181"/>
    </source>
</evidence>
<dbReference type="InterPro" id="IPR036047">
    <property type="entry name" value="F-box-like_dom_sf"/>
</dbReference>
<evidence type="ECO:0000313" key="2">
    <source>
        <dbReference type="Proteomes" id="UP000504606"/>
    </source>
</evidence>
<dbReference type="GeneID" id="127750277"/>